<dbReference type="AlphaFoldDB" id="A0AAE3DEH5"/>
<keyword evidence="3" id="KW-1185">Reference proteome</keyword>
<feature type="transmembrane region" description="Helical" evidence="1">
    <location>
        <begin position="94"/>
        <end position="114"/>
    </location>
</feature>
<protein>
    <recommendedName>
        <fullName evidence="4">Rubredoxin-like domain-containing protein</fullName>
    </recommendedName>
</protein>
<proteinExistence type="predicted"/>
<evidence type="ECO:0008006" key="4">
    <source>
        <dbReference type="Google" id="ProtNLM"/>
    </source>
</evidence>
<keyword evidence="1" id="KW-0812">Transmembrane</keyword>
<dbReference type="EMBL" id="JAJEPW010000114">
    <property type="protein sequence ID" value="MCC2131148.1"/>
    <property type="molecule type" value="Genomic_DNA"/>
</dbReference>
<evidence type="ECO:0000313" key="2">
    <source>
        <dbReference type="EMBL" id="MCC2131148.1"/>
    </source>
</evidence>
<evidence type="ECO:0000313" key="3">
    <source>
        <dbReference type="Proteomes" id="UP001199319"/>
    </source>
</evidence>
<organism evidence="2 3">
    <name type="scientific">Brotocaccenecus cirricatena</name>
    <dbReference type="NCBI Taxonomy" id="3064195"/>
    <lineage>
        <taxon>Bacteria</taxon>
        <taxon>Bacillati</taxon>
        <taxon>Bacillota</taxon>
        <taxon>Clostridia</taxon>
        <taxon>Eubacteriales</taxon>
        <taxon>Oscillospiraceae</taxon>
        <taxon>Brotocaccenecus</taxon>
    </lineage>
</organism>
<reference evidence="2" key="1">
    <citation type="submission" date="2021-10" db="EMBL/GenBank/DDBJ databases">
        <title>Anaerobic single-cell dispensing facilitates the cultivation of human gut bacteria.</title>
        <authorList>
            <person name="Afrizal A."/>
        </authorList>
    </citation>
    <scope>NUCLEOTIDE SEQUENCE</scope>
    <source>
        <strain evidence="2">CLA-AA-H272</strain>
    </source>
</reference>
<accession>A0AAE3DEH5</accession>
<keyword evidence="1" id="KW-0472">Membrane</keyword>
<dbReference type="RefSeq" id="WP_302930253.1">
    <property type="nucleotide sequence ID" value="NZ_JAJEPW010000114.1"/>
</dbReference>
<dbReference type="Proteomes" id="UP001199319">
    <property type="component" value="Unassembled WGS sequence"/>
</dbReference>
<name>A0AAE3DEH5_9FIRM</name>
<keyword evidence="1" id="KW-1133">Transmembrane helix</keyword>
<comment type="caution">
    <text evidence="2">The sequence shown here is derived from an EMBL/GenBank/DDBJ whole genome shotgun (WGS) entry which is preliminary data.</text>
</comment>
<sequence length="253" mass="28366">MATIHCKACGKSYNYEKNGCCPECGAYNRPPRREQVYADGTVHHLDGSSRRPVPNGDKVCYERKENHQKKVCFEDQARQVREKLNNLSGPARQVSLVGVLVAGLIILSLVSSIVSSCQARHTDYPVDPVIPATQEPAVAQEWLYWDTWQGGRVGLLGASYEDGVLQVELEIQRDPGDVLLDDLQLYCVDEDGQELTLPPFKGSCRERYWTLHFDLSADWYDNLQYVELRLLNPDGTQDGFLLLLYMGDGALAG</sequence>
<evidence type="ECO:0000256" key="1">
    <source>
        <dbReference type="SAM" id="Phobius"/>
    </source>
</evidence>
<gene>
    <name evidence="2" type="ORF">LKD37_16890</name>
</gene>